<evidence type="ECO:0000256" key="2">
    <source>
        <dbReference type="ARBA" id="ARBA00023125"/>
    </source>
</evidence>
<dbReference type="EMBL" id="VDGV01000017">
    <property type="protein sequence ID" value="TNG92912.1"/>
    <property type="molecule type" value="Genomic_DNA"/>
</dbReference>
<dbReference type="GO" id="GO:0003700">
    <property type="term" value="F:DNA-binding transcription factor activity"/>
    <property type="evidence" value="ECO:0007669"/>
    <property type="project" value="TreeGrafter"/>
</dbReference>
<evidence type="ECO:0000313" key="7">
    <source>
        <dbReference type="EMBL" id="TNG92912.1"/>
    </source>
</evidence>
<dbReference type="InterPro" id="IPR001387">
    <property type="entry name" value="Cro/C1-type_HTH"/>
</dbReference>
<dbReference type="Pfam" id="PF00356">
    <property type="entry name" value="LacI"/>
    <property type="match status" value="1"/>
</dbReference>
<evidence type="ECO:0000313" key="9">
    <source>
        <dbReference type="Proteomes" id="UP000305526"/>
    </source>
</evidence>
<dbReference type="Pfam" id="PF13377">
    <property type="entry name" value="Peripla_BP_3"/>
    <property type="match status" value="1"/>
</dbReference>
<dbReference type="PROSITE" id="PS50932">
    <property type="entry name" value="HTH_LACI_2"/>
    <property type="match status" value="1"/>
</dbReference>
<dbReference type="InterPro" id="IPR046335">
    <property type="entry name" value="LacI/GalR-like_sensor"/>
</dbReference>
<dbReference type="SMART" id="SM00354">
    <property type="entry name" value="HTH_LACI"/>
    <property type="match status" value="1"/>
</dbReference>
<dbReference type="SUPFAM" id="SSF47413">
    <property type="entry name" value="lambda repressor-like DNA-binding domains"/>
    <property type="match status" value="1"/>
</dbReference>
<comment type="caution">
    <text evidence="6">The sequence shown here is derived from an EMBL/GenBank/DDBJ whole genome shotgun (WGS) entry which is preliminary data.</text>
</comment>
<dbReference type="Proteomes" id="UP000294619">
    <property type="component" value="Unassembled WGS sequence"/>
</dbReference>
<evidence type="ECO:0000256" key="3">
    <source>
        <dbReference type="ARBA" id="ARBA00023163"/>
    </source>
</evidence>
<proteinExistence type="predicted"/>
<dbReference type="SUPFAM" id="SSF53822">
    <property type="entry name" value="Periplasmic binding protein-like I"/>
    <property type="match status" value="1"/>
</dbReference>
<evidence type="ECO:0000313" key="6">
    <source>
        <dbReference type="EMBL" id="TCV84606.1"/>
    </source>
</evidence>
<name>A0A4R3XZ16_9PAST</name>
<evidence type="ECO:0000256" key="1">
    <source>
        <dbReference type="ARBA" id="ARBA00023015"/>
    </source>
</evidence>
<dbReference type="CDD" id="cd01392">
    <property type="entry name" value="HTH_LacI"/>
    <property type="match status" value="1"/>
</dbReference>
<sequence length="342" mass="38165">MDKKKMIPSVQTMQQLADYVGLSRQTLSKYFNDPQQIGEKTRNHIQLAVEETGFRPNLFASNLKRNKSRVIGIIVPSITDPFYMLLVSRISEIAEKLGYFTFTLPSNGKLTLEADAVARLQSMNVAGVLVVPLGKDAVQPKLRRIEENLPMIYLDSPPSHPAPFIGTDNKQGITLLVDYLCQKGTPPAFLAMPEINQNAKTRLNAYQDAMAKNREIPLVLQSDGRVDWQFETYGYQQTASWLEHKPKHNALLCANDRLAYGAFLAAWEAKIPVGINDEKLRIAGHDDHPLAAYTCPPLTTAAQNYDMLAESAITMLITHMTKGDTTTNPQLIPMKLVIRQSA</sequence>
<reference evidence="7 9" key="2">
    <citation type="submission" date="2019-05" db="EMBL/GenBank/DDBJ databases">
        <title>Pasteurellaceae isolates from reptiles.</title>
        <authorList>
            <person name="Bojesen A.M."/>
            <person name="Lund E."/>
        </authorList>
    </citation>
    <scope>NUCLEOTIDE SEQUENCE [LARGE SCALE GENOMIC DNA]</scope>
    <source>
        <strain evidence="7 9">ELNT2x</strain>
    </source>
</reference>
<keyword evidence="2" id="KW-0238">DNA-binding</keyword>
<dbReference type="InterPro" id="IPR010982">
    <property type="entry name" value="Lambda_DNA-bd_dom_sf"/>
</dbReference>
<evidence type="ECO:0000259" key="4">
    <source>
        <dbReference type="PROSITE" id="PS50932"/>
    </source>
</evidence>
<dbReference type="Gene3D" id="1.10.260.40">
    <property type="entry name" value="lambda repressor-like DNA-binding domains"/>
    <property type="match status" value="1"/>
</dbReference>
<feature type="domain" description="HTH cro/C1-type" evidence="5">
    <location>
        <begin position="12"/>
        <end position="33"/>
    </location>
</feature>
<protein>
    <submittedName>
        <fullName evidence="6">LacI family transcriptional regulator</fullName>
    </submittedName>
</protein>
<dbReference type="Proteomes" id="UP000305526">
    <property type="component" value="Unassembled WGS sequence"/>
</dbReference>
<dbReference type="InterPro" id="IPR028082">
    <property type="entry name" value="Peripla_BP_I"/>
</dbReference>
<keyword evidence="1" id="KW-0805">Transcription regulation</keyword>
<dbReference type="PANTHER" id="PTHR30146:SF109">
    <property type="entry name" value="HTH-TYPE TRANSCRIPTIONAL REGULATOR GALS"/>
    <property type="match status" value="1"/>
</dbReference>
<dbReference type="EMBL" id="SMCP01000011">
    <property type="protein sequence ID" value="TCV84606.1"/>
    <property type="molecule type" value="Genomic_DNA"/>
</dbReference>
<dbReference type="PROSITE" id="PS50943">
    <property type="entry name" value="HTH_CROC1"/>
    <property type="match status" value="1"/>
</dbReference>
<dbReference type="Gene3D" id="3.40.50.2300">
    <property type="match status" value="2"/>
</dbReference>
<keyword evidence="9" id="KW-1185">Reference proteome</keyword>
<dbReference type="RefSeq" id="WP_132967835.1">
    <property type="nucleotide sequence ID" value="NZ_LEKL01000018.1"/>
</dbReference>
<dbReference type="CDD" id="cd06267">
    <property type="entry name" value="PBP1_LacI_sugar_binding-like"/>
    <property type="match status" value="1"/>
</dbReference>
<keyword evidence="3" id="KW-0804">Transcription</keyword>
<evidence type="ECO:0000313" key="8">
    <source>
        <dbReference type="Proteomes" id="UP000294619"/>
    </source>
</evidence>
<accession>A0A4R3XZ16</accession>
<gene>
    <name evidence="6" type="ORF">EDC16_11118</name>
    <name evidence="7" type="ORF">FHQ21_03010</name>
</gene>
<dbReference type="AlphaFoldDB" id="A0A4R3XZ16"/>
<reference evidence="6 8" key="1">
    <citation type="submission" date="2019-03" db="EMBL/GenBank/DDBJ databases">
        <title>Genomic Encyclopedia of Type Strains, Phase IV (KMG-IV): sequencing the most valuable type-strain genomes for metagenomic binning, comparative biology and taxonomic classification.</title>
        <authorList>
            <person name="Goeker M."/>
        </authorList>
    </citation>
    <scope>NUCLEOTIDE SEQUENCE [LARGE SCALE GENOMIC DNA]</scope>
    <source>
        <strain evidence="6 8">DSM 28140</strain>
    </source>
</reference>
<feature type="domain" description="HTH lacI-type" evidence="4">
    <location>
        <begin position="11"/>
        <end position="65"/>
    </location>
</feature>
<dbReference type="GO" id="GO:0000976">
    <property type="term" value="F:transcription cis-regulatory region binding"/>
    <property type="evidence" value="ECO:0007669"/>
    <property type="project" value="TreeGrafter"/>
</dbReference>
<dbReference type="PANTHER" id="PTHR30146">
    <property type="entry name" value="LACI-RELATED TRANSCRIPTIONAL REPRESSOR"/>
    <property type="match status" value="1"/>
</dbReference>
<dbReference type="InterPro" id="IPR000843">
    <property type="entry name" value="HTH_LacI"/>
</dbReference>
<evidence type="ECO:0000259" key="5">
    <source>
        <dbReference type="PROSITE" id="PS50943"/>
    </source>
</evidence>
<organism evidence="6 8">
    <name type="scientific">Testudinibacter aquarius</name>
    <dbReference type="NCBI Taxonomy" id="1524974"/>
    <lineage>
        <taxon>Bacteria</taxon>
        <taxon>Pseudomonadati</taxon>
        <taxon>Pseudomonadota</taxon>
        <taxon>Gammaproteobacteria</taxon>
        <taxon>Pasteurellales</taxon>
        <taxon>Pasteurellaceae</taxon>
        <taxon>Testudinibacter</taxon>
    </lineage>
</organism>